<feature type="compositionally biased region" description="Pro residues" evidence="3">
    <location>
        <begin position="807"/>
        <end position="818"/>
    </location>
</feature>
<dbReference type="AlphaFoldDB" id="A0AAV9U3G5"/>
<feature type="compositionally biased region" description="Acidic residues" evidence="3">
    <location>
        <begin position="714"/>
        <end position="735"/>
    </location>
</feature>
<evidence type="ECO:0000259" key="4">
    <source>
        <dbReference type="PROSITE" id="PS50002"/>
    </source>
</evidence>
<feature type="compositionally biased region" description="Pro residues" evidence="3">
    <location>
        <begin position="101"/>
        <end position="111"/>
    </location>
</feature>
<dbReference type="Proteomes" id="UP001373714">
    <property type="component" value="Unassembled WGS sequence"/>
</dbReference>
<feature type="compositionally biased region" description="Basic and acidic residues" evidence="3">
    <location>
        <begin position="703"/>
        <end position="713"/>
    </location>
</feature>
<feature type="compositionally biased region" description="Basic residues" evidence="3">
    <location>
        <begin position="275"/>
        <end position="284"/>
    </location>
</feature>
<accession>A0AAV9U3G5</accession>
<proteinExistence type="predicted"/>
<feature type="compositionally biased region" description="Low complexity" evidence="3">
    <location>
        <begin position="676"/>
        <end position="689"/>
    </location>
</feature>
<dbReference type="InterPro" id="IPR001452">
    <property type="entry name" value="SH3_domain"/>
</dbReference>
<dbReference type="PRINTS" id="PR00452">
    <property type="entry name" value="SH3DOMAIN"/>
</dbReference>
<keyword evidence="1 2" id="KW-0728">SH3 domain</keyword>
<feature type="region of interest" description="Disordered" evidence="3">
    <location>
        <begin position="437"/>
        <end position="899"/>
    </location>
</feature>
<feature type="compositionally biased region" description="Basic and acidic residues" evidence="3">
    <location>
        <begin position="821"/>
        <end position="830"/>
    </location>
</feature>
<feature type="compositionally biased region" description="Pro residues" evidence="3">
    <location>
        <begin position="690"/>
        <end position="699"/>
    </location>
</feature>
<dbReference type="PROSITE" id="PS50002">
    <property type="entry name" value="SH3"/>
    <property type="match status" value="1"/>
</dbReference>
<feature type="compositionally biased region" description="Basic and acidic residues" evidence="3">
    <location>
        <begin position="249"/>
        <end position="260"/>
    </location>
</feature>
<evidence type="ECO:0000256" key="2">
    <source>
        <dbReference type="PROSITE-ProRule" id="PRU00192"/>
    </source>
</evidence>
<feature type="compositionally biased region" description="Acidic residues" evidence="3">
    <location>
        <begin position="387"/>
        <end position="401"/>
    </location>
</feature>
<dbReference type="InterPro" id="IPR035552">
    <property type="entry name" value="Mti1_SH3"/>
</dbReference>
<dbReference type="InterPro" id="IPR057402">
    <property type="entry name" value="AIM3_BBC1_C"/>
</dbReference>
<protein>
    <recommendedName>
        <fullName evidence="4">SH3 domain-containing protein</fullName>
    </recommendedName>
</protein>
<dbReference type="InterPro" id="IPR036028">
    <property type="entry name" value="SH3-like_dom_sf"/>
</dbReference>
<dbReference type="SMART" id="SM00326">
    <property type="entry name" value="SH3"/>
    <property type="match status" value="1"/>
</dbReference>
<feature type="domain" description="SH3" evidence="4">
    <location>
        <begin position="4"/>
        <end position="68"/>
    </location>
</feature>
<feature type="region of interest" description="Disordered" evidence="3">
    <location>
        <begin position="72"/>
        <end position="406"/>
    </location>
</feature>
<comment type="caution">
    <text evidence="5">The sequence shown here is derived from an EMBL/GenBank/DDBJ whole genome shotgun (WGS) entry which is preliminary data.</text>
</comment>
<feature type="compositionally biased region" description="Polar residues" evidence="3">
    <location>
        <begin position="304"/>
        <end position="326"/>
    </location>
</feature>
<dbReference type="Gene3D" id="2.30.30.40">
    <property type="entry name" value="SH3 Domains"/>
    <property type="match status" value="1"/>
</dbReference>
<feature type="compositionally biased region" description="Acidic residues" evidence="3">
    <location>
        <begin position="843"/>
        <end position="852"/>
    </location>
</feature>
<organism evidence="5 6">
    <name type="scientific">Orbilia blumenaviensis</name>
    <dbReference type="NCBI Taxonomy" id="1796055"/>
    <lineage>
        <taxon>Eukaryota</taxon>
        <taxon>Fungi</taxon>
        <taxon>Dikarya</taxon>
        <taxon>Ascomycota</taxon>
        <taxon>Pezizomycotina</taxon>
        <taxon>Orbiliomycetes</taxon>
        <taxon>Orbiliales</taxon>
        <taxon>Orbiliaceae</taxon>
        <taxon>Orbilia</taxon>
    </lineage>
</organism>
<keyword evidence="6" id="KW-1185">Reference proteome</keyword>
<evidence type="ECO:0000256" key="1">
    <source>
        <dbReference type="ARBA" id="ARBA00022443"/>
    </source>
</evidence>
<sequence>MPAGPPYTVCALYDYSSPHEDDLNFTTGQKIRVTEEEGTDWLHGQYRDNQGALHQGIFPKNYVERIEEPELPKLPPVPLRPQHDDSKKSAPPAAVADEPLKSPPKQQPPAPAAATPVEQNPAPVSKEQPVNRKSFVAPRTKSETPKPALSPTSTEEDDKPVGSFRDRIAAFNRSTAAPLAPTHGQPRSSGFIKKPFVPPPPSKNAFIPPVQQHVEPRRDVESRPPIPKDPPVNNNNKQQQQEEDPAQEEPPKVSSLKDRIAMLQSSQLNPALGGKPKKPPKPPPKKKEESAPRPETQDLPKSLETASEGDSSLPRTSLETPGTTNEAAAVDGQNATREASHDAEGAQAPQPIPNLQEGVKPESAGSQVKAEGEEAEAGGDEEGKGEGEEEEEEEEEEEVDPEIARRLAIRERIMKMSMSGGMGGMGGMYGGIPMMGGPAAYRPPPKTPKMEPTTVEPEPPASSGPQPEQFRMIPILPMGRAPIPPLPTQAAADSDVDDHPLRSPRPKHESDTDSPVKDAPTEDESTVPEPSAGKASRPSLESEGDDEPTSPLKSAVRDLRPPPPPPPSAPPPVKSSIGGANATEGSESDDEMSGDDPKTSIASPVAQSPPSVPRRPSMGVAPPPPPQRPDTLDTSTAKRTSIIGSPPLLPDSPSTPLNVKRTSYISKGGQMPPIPATAAPAPSTNAAARGPPPPPPAAPPVRRSTEETRGKVNDDDDDDDDDEVTEYEGDIDTELDDSKKPFKDSLGPHGSARQNEDDAEQSDETPLPSPQLQTAPPPPRQAPGLPPPPPPPPPASVSPPIVDILPSIPPPPLPPTSPPMTRRELPERTRPISYIRVPPSFPEDQEEEEFGEASDNQGTSIRQEKSHARPSEDRPRASMSSSRRSVDLSRSLHDSSFQARDEDLGATTNWWTQENTPPPAFQNRWKDLYYEIEDTTTSKRGGRAQITRDVYVLFSDYSQTIVTARFDRDTPANVSLEQRHEPPPQPLRQDKLEEAWTAFGKAILEGAKSLENKVVGDGNPSALPGELIKEASGALAPIGNKAYGVTVYQNLGNATIQQLDEIRGGDIITFRNAKFQGHKGGLHQKYNLDLSKTDHVGVVFDWDGTKKKIRIFEQGRESKKVKVESFRIGDLRSGEVKIWRVVSRNWVNW</sequence>
<evidence type="ECO:0000313" key="6">
    <source>
        <dbReference type="Proteomes" id="UP001373714"/>
    </source>
</evidence>
<evidence type="ECO:0000313" key="5">
    <source>
        <dbReference type="EMBL" id="KAK6333911.1"/>
    </source>
</evidence>
<feature type="compositionally biased region" description="Polar residues" evidence="3">
    <location>
        <begin position="632"/>
        <end position="643"/>
    </location>
</feature>
<dbReference type="Pfam" id="PF00018">
    <property type="entry name" value="SH3_1"/>
    <property type="match status" value="1"/>
</dbReference>
<dbReference type="EMBL" id="JAVHNS010000016">
    <property type="protein sequence ID" value="KAK6333911.1"/>
    <property type="molecule type" value="Genomic_DNA"/>
</dbReference>
<dbReference type="SUPFAM" id="SSF50044">
    <property type="entry name" value="SH3-domain"/>
    <property type="match status" value="1"/>
</dbReference>
<dbReference type="CDD" id="cd11887">
    <property type="entry name" value="SH3_Bbc1"/>
    <property type="match status" value="1"/>
</dbReference>
<evidence type="ECO:0000256" key="3">
    <source>
        <dbReference type="SAM" id="MobiDB-lite"/>
    </source>
</evidence>
<name>A0AAV9U3G5_9PEZI</name>
<feature type="compositionally biased region" description="Low complexity" evidence="3">
    <location>
        <begin position="600"/>
        <end position="617"/>
    </location>
</feature>
<dbReference type="Pfam" id="PF25459">
    <property type="entry name" value="AIM3_BBC1_C"/>
    <property type="match status" value="1"/>
</dbReference>
<reference evidence="5 6" key="1">
    <citation type="submission" date="2019-10" db="EMBL/GenBank/DDBJ databases">
        <authorList>
            <person name="Palmer J.M."/>
        </authorList>
    </citation>
    <scope>NUCLEOTIDE SEQUENCE [LARGE SCALE GENOMIC DNA]</scope>
    <source>
        <strain evidence="5 6">TWF730</strain>
    </source>
</reference>
<gene>
    <name evidence="5" type="ORF">TWF730_004090</name>
</gene>
<feature type="compositionally biased region" description="Basic and acidic residues" evidence="3">
    <location>
        <begin position="497"/>
        <end position="520"/>
    </location>
</feature>
<feature type="compositionally biased region" description="Basic and acidic residues" evidence="3">
    <location>
        <begin position="884"/>
        <end position="899"/>
    </location>
</feature>
<feature type="compositionally biased region" description="Pro residues" evidence="3">
    <location>
        <begin position="775"/>
        <end position="797"/>
    </location>
</feature>
<feature type="compositionally biased region" description="Basic and acidic residues" evidence="3">
    <location>
        <begin position="862"/>
        <end position="876"/>
    </location>
</feature>
<feature type="compositionally biased region" description="Pro residues" evidence="3">
    <location>
        <begin position="561"/>
        <end position="573"/>
    </location>
</feature>
<feature type="compositionally biased region" description="Basic and acidic residues" evidence="3">
    <location>
        <begin position="285"/>
        <end position="298"/>
    </location>
</feature>